<comment type="caution">
    <text evidence="2">The sequence shown here is derived from an EMBL/GenBank/DDBJ whole genome shotgun (WGS) entry which is preliminary data.</text>
</comment>
<dbReference type="AlphaFoldDB" id="A0A7C5LB85"/>
<accession>A0A7C5LB85</accession>
<dbReference type="EMBL" id="DRWN01000058">
    <property type="protein sequence ID" value="HHK68864.1"/>
    <property type="molecule type" value="Genomic_DNA"/>
</dbReference>
<sequence>MDQAEGDLEHAKSDLERGFYDWACFSAQQSAGKAVKAVFQKLGAEAWGYSVYDLLIRLREKTTVDEELLTYSLELDKAYIPTRYPNAHPSPSPRRRYTKVEAERMINYAERILGFCKDILSKV</sequence>
<dbReference type="SUPFAM" id="SSF81593">
    <property type="entry name" value="Nucleotidyltransferase substrate binding subunit/domain"/>
    <property type="match status" value="1"/>
</dbReference>
<feature type="domain" description="HEPN" evidence="1">
    <location>
        <begin position="1"/>
        <end position="112"/>
    </location>
</feature>
<reference evidence="2" key="1">
    <citation type="journal article" date="2020" name="mSystems">
        <title>Genome- and Community-Level Interaction Insights into Carbon Utilization and Element Cycling Functions of Hydrothermarchaeota in Hydrothermal Sediment.</title>
        <authorList>
            <person name="Zhou Z."/>
            <person name="Liu Y."/>
            <person name="Xu W."/>
            <person name="Pan J."/>
            <person name="Luo Z.H."/>
            <person name="Li M."/>
        </authorList>
    </citation>
    <scope>NUCLEOTIDE SEQUENCE [LARGE SCALE GENOMIC DNA]</scope>
    <source>
        <strain evidence="2">SpSt-1056</strain>
    </source>
</reference>
<dbReference type="PROSITE" id="PS50910">
    <property type="entry name" value="HEPN"/>
    <property type="match status" value="1"/>
</dbReference>
<evidence type="ECO:0000259" key="1">
    <source>
        <dbReference type="PROSITE" id="PS50910"/>
    </source>
</evidence>
<name>A0A7C5LB85_CALS0</name>
<organism evidence="2">
    <name type="scientific">Caldiarchaeum subterraneum</name>
    <dbReference type="NCBI Taxonomy" id="311458"/>
    <lineage>
        <taxon>Archaea</taxon>
        <taxon>Nitrososphaerota</taxon>
        <taxon>Candidatus Caldarchaeales</taxon>
        <taxon>Candidatus Caldarchaeaceae</taxon>
        <taxon>Candidatus Caldarchaeum</taxon>
    </lineage>
</organism>
<proteinExistence type="predicted"/>
<evidence type="ECO:0000313" key="2">
    <source>
        <dbReference type="EMBL" id="HHK68864.1"/>
    </source>
</evidence>
<dbReference type="Pfam" id="PF05168">
    <property type="entry name" value="HEPN"/>
    <property type="match status" value="1"/>
</dbReference>
<dbReference type="InterPro" id="IPR007842">
    <property type="entry name" value="HEPN_dom"/>
</dbReference>
<dbReference type="SMART" id="SM00748">
    <property type="entry name" value="HEPN"/>
    <property type="match status" value="1"/>
</dbReference>
<gene>
    <name evidence="2" type="ORF">ENM11_06915</name>
</gene>
<dbReference type="Gene3D" id="1.20.120.330">
    <property type="entry name" value="Nucleotidyltransferases domain 2"/>
    <property type="match status" value="1"/>
</dbReference>
<protein>
    <submittedName>
        <fullName evidence="2">HEPN domain-containing protein</fullName>
    </submittedName>
</protein>